<dbReference type="NCBIfam" id="TIGR00277">
    <property type="entry name" value="HDIG"/>
    <property type="match status" value="1"/>
</dbReference>
<dbReference type="Proteomes" id="UP000176774">
    <property type="component" value="Unassembled WGS sequence"/>
</dbReference>
<name>A0A1G2IBL7_9BACT</name>
<keyword evidence="8" id="KW-0694">RNA-binding</keyword>
<dbReference type="GO" id="GO:0000166">
    <property type="term" value="F:nucleotide binding"/>
    <property type="evidence" value="ECO:0007669"/>
    <property type="project" value="UniProtKB-KW"/>
</dbReference>
<evidence type="ECO:0000256" key="6">
    <source>
        <dbReference type="ARBA" id="ARBA00022741"/>
    </source>
</evidence>
<feature type="domain" description="HD/PDEase" evidence="10">
    <location>
        <begin position="272"/>
        <end position="405"/>
    </location>
</feature>
<dbReference type="InterPro" id="IPR043519">
    <property type="entry name" value="NT_sf"/>
</dbReference>
<evidence type="ECO:0000256" key="9">
    <source>
        <dbReference type="SAM" id="MobiDB-lite"/>
    </source>
</evidence>
<protein>
    <recommendedName>
        <fullName evidence="10">HD/PDEase domain-containing protein</fullName>
    </recommendedName>
</protein>
<keyword evidence="2 8" id="KW-0808">Transferase</keyword>
<feature type="region of interest" description="Disordered" evidence="9">
    <location>
        <begin position="488"/>
        <end position="511"/>
    </location>
</feature>
<dbReference type="Pfam" id="PF01966">
    <property type="entry name" value="HD"/>
    <property type="match status" value="1"/>
</dbReference>
<comment type="similarity">
    <text evidence="8">Belongs to the tRNA nucleotidyltransferase/poly(A) polymerase family.</text>
</comment>
<dbReference type="InterPro" id="IPR050264">
    <property type="entry name" value="Bact_CCA-adding_enz_type3_sf"/>
</dbReference>
<dbReference type="AlphaFoldDB" id="A0A1G2IBL7"/>
<dbReference type="Gene3D" id="1.10.246.80">
    <property type="match status" value="1"/>
</dbReference>
<dbReference type="InterPro" id="IPR003607">
    <property type="entry name" value="HD/PDEase_dom"/>
</dbReference>
<dbReference type="CDD" id="cd00077">
    <property type="entry name" value="HDc"/>
    <property type="match status" value="1"/>
</dbReference>
<evidence type="ECO:0000313" key="12">
    <source>
        <dbReference type="Proteomes" id="UP000176774"/>
    </source>
</evidence>
<dbReference type="InterPro" id="IPR006674">
    <property type="entry name" value="HD_domain"/>
</dbReference>
<dbReference type="GO" id="GO:0016779">
    <property type="term" value="F:nucleotidyltransferase activity"/>
    <property type="evidence" value="ECO:0007669"/>
    <property type="project" value="UniProtKB-KW"/>
</dbReference>
<dbReference type="Pfam" id="PF12627">
    <property type="entry name" value="PolyA_pol_RNAbd"/>
    <property type="match status" value="1"/>
</dbReference>
<dbReference type="InterPro" id="IPR006675">
    <property type="entry name" value="HDIG_dom"/>
</dbReference>
<dbReference type="SUPFAM" id="SSF81301">
    <property type="entry name" value="Nucleotidyltransferase"/>
    <property type="match status" value="1"/>
</dbReference>
<keyword evidence="5" id="KW-0479">Metal-binding</keyword>
<dbReference type="CDD" id="cd05398">
    <property type="entry name" value="NT_ClassII-CCAase"/>
    <property type="match status" value="1"/>
</dbReference>
<dbReference type="STRING" id="1802214.A2908_04460"/>
<evidence type="ECO:0000259" key="10">
    <source>
        <dbReference type="SMART" id="SM00471"/>
    </source>
</evidence>
<comment type="caution">
    <text evidence="11">The sequence shown here is derived from an EMBL/GenBank/DDBJ whole genome shotgun (WGS) entry which is preliminary data.</text>
</comment>
<dbReference type="GO" id="GO:0046872">
    <property type="term" value="F:metal ion binding"/>
    <property type="evidence" value="ECO:0007669"/>
    <property type="project" value="UniProtKB-KW"/>
</dbReference>
<gene>
    <name evidence="11" type="ORF">A2908_04460</name>
</gene>
<organism evidence="11 12">
    <name type="scientific">Candidatus Staskawiczbacteria bacterium RIFCSPLOWO2_01_FULL_38_12b</name>
    <dbReference type="NCBI Taxonomy" id="1802214"/>
    <lineage>
        <taxon>Bacteria</taxon>
        <taxon>Candidatus Staskawicziibacteriota</taxon>
    </lineage>
</organism>
<dbReference type="GO" id="GO:0008033">
    <property type="term" value="P:tRNA processing"/>
    <property type="evidence" value="ECO:0007669"/>
    <property type="project" value="UniProtKB-KW"/>
</dbReference>
<dbReference type="PANTHER" id="PTHR46173">
    <property type="entry name" value="CCA TRNA NUCLEOTIDYLTRANSFERASE 1, MITOCHONDRIAL"/>
    <property type="match status" value="1"/>
</dbReference>
<reference evidence="11 12" key="1">
    <citation type="journal article" date="2016" name="Nat. Commun.">
        <title>Thousands of microbial genomes shed light on interconnected biogeochemical processes in an aquifer system.</title>
        <authorList>
            <person name="Anantharaman K."/>
            <person name="Brown C.T."/>
            <person name="Hug L.A."/>
            <person name="Sharon I."/>
            <person name="Castelle C.J."/>
            <person name="Probst A.J."/>
            <person name="Thomas B.C."/>
            <person name="Singh A."/>
            <person name="Wilkins M.J."/>
            <person name="Karaoz U."/>
            <person name="Brodie E.L."/>
            <person name="Williams K.H."/>
            <person name="Hubbard S.S."/>
            <person name="Banfield J.F."/>
        </authorList>
    </citation>
    <scope>NUCLEOTIDE SEQUENCE [LARGE SCALE GENOMIC DNA]</scope>
</reference>
<evidence type="ECO:0000256" key="8">
    <source>
        <dbReference type="RuleBase" id="RU003953"/>
    </source>
</evidence>
<dbReference type="Gene3D" id="1.10.3090.10">
    <property type="entry name" value="cca-adding enzyme, domain 2"/>
    <property type="match status" value="1"/>
</dbReference>
<evidence type="ECO:0000256" key="5">
    <source>
        <dbReference type="ARBA" id="ARBA00022723"/>
    </source>
</evidence>
<dbReference type="InterPro" id="IPR002646">
    <property type="entry name" value="PolA_pol_head_dom"/>
</dbReference>
<dbReference type="Gene3D" id="3.30.460.10">
    <property type="entry name" value="Beta Polymerase, domain 2"/>
    <property type="match status" value="1"/>
</dbReference>
<evidence type="ECO:0000256" key="3">
    <source>
        <dbReference type="ARBA" id="ARBA00022694"/>
    </source>
</evidence>
<dbReference type="EMBL" id="MHPA01000030">
    <property type="protein sequence ID" value="OGZ72114.1"/>
    <property type="molecule type" value="Genomic_DNA"/>
</dbReference>
<evidence type="ECO:0000256" key="7">
    <source>
        <dbReference type="ARBA" id="ARBA00022842"/>
    </source>
</evidence>
<evidence type="ECO:0000256" key="1">
    <source>
        <dbReference type="ARBA" id="ARBA00001946"/>
    </source>
</evidence>
<feature type="compositionally biased region" description="Basic and acidic residues" evidence="9">
    <location>
        <begin position="488"/>
        <end position="505"/>
    </location>
</feature>
<dbReference type="InterPro" id="IPR032828">
    <property type="entry name" value="PolyA_RNA-bd"/>
</dbReference>
<keyword evidence="4" id="KW-0548">Nucleotidyltransferase</keyword>
<evidence type="ECO:0000256" key="2">
    <source>
        <dbReference type="ARBA" id="ARBA00022679"/>
    </source>
</evidence>
<dbReference type="SUPFAM" id="SSF81891">
    <property type="entry name" value="Poly A polymerase C-terminal region-like"/>
    <property type="match status" value="1"/>
</dbReference>
<evidence type="ECO:0000313" key="11">
    <source>
        <dbReference type="EMBL" id="OGZ72114.1"/>
    </source>
</evidence>
<keyword evidence="3" id="KW-0819">tRNA processing</keyword>
<keyword evidence="6" id="KW-0547">Nucleotide-binding</keyword>
<dbReference type="SMART" id="SM00471">
    <property type="entry name" value="HDc"/>
    <property type="match status" value="1"/>
</dbReference>
<dbReference type="PANTHER" id="PTHR46173:SF1">
    <property type="entry name" value="CCA TRNA NUCLEOTIDYLTRANSFERASE 1, MITOCHONDRIAL"/>
    <property type="match status" value="1"/>
</dbReference>
<dbReference type="Pfam" id="PF01743">
    <property type="entry name" value="PolyA_pol"/>
    <property type="match status" value="1"/>
</dbReference>
<evidence type="ECO:0000256" key="4">
    <source>
        <dbReference type="ARBA" id="ARBA00022695"/>
    </source>
</evidence>
<keyword evidence="7" id="KW-0460">Magnesium</keyword>
<sequence length="511" mass="58876">MTIPKEVKNIISQLKAGGFEAYIVGGCVRDLLLALSGAEWAGTKPKDWDITTSARPDQIKKVFPDSFYENNFLTVTVRTDSDKEKLKEIEVTTFRSEATYSDKRHPDQVTYAKNLQEDLSRRDFTVNAMALDHATWNMKHETKKTKKSFKLQDLSFKVIDPFDGQEDLKAKIIKTVGNPDERFGEDALRMLRAVRFAATLNFEIEKETAQAIKKNSLWIEAVSKERVRDEFIKIIMAPSSANGIELLRQLHLLKFILPELEENYGVGQNKHHIYDCYQHALRALEYTAKKKFDIHVRIAALLHDIGKPRVKVGEGKESTFYNHEMIGAKMAFQILHRLKFSNKDIEKITRLVKWHMFYYNVDEVTESSVRRLVRNVGPENIEELLQVREADRIGSGVPKAEPYKLRHLKYIIDKVSQDPISVGMLKINGKNVMDVLNIEPGPKIGQILDVLLSYVLDDPKKNTKVFLEKEILALGKLEDKKLKELAEKSKEEKVEVQKQEDEKTKSKYWVK</sequence>
<dbReference type="GO" id="GO:0000049">
    <property type="term" value="F:tRNA binding"/>
    <property type="evidence" value="ECO:0007669"/>
    <property type="project" value="TreeGrafter"/>
</dbReference>
<accession>A0A1G2IBL7</accession>
<proteinExistence type="inferred from homology"/>
<comment type="cofactor">
    <cofactor evidence="1">
        <name>Mg(2+)</name>
        <dbReference type="ChEBI" id="CHEBI:18420"/>
    </cofactor>
</comment>